<feature type="non-terminal residue" evidence="3">
    <location>
        <position position="1"/>
    </location>
</feature>
<comment type="caution">
    <text evidence="3">The sequence shown here is derived from an EMBL/GenBank/DDBJ whole genome shotgun (WGS) entry which is preliminary data.</text>
</comment>
<evidence type="ECO:0000256" key="1">
    <source>
        <dbReference type="SAM" id="Coils"/>
    </source>
</evidence>
<evidence type="ECO:0000313" key="4">
    <source>
        <dbReference type="Proteomes" id="UP000813461"/>
    </source>
</evidence>
<keyword evidence="4" id="KW-1185">Reference proteome</keyword>
<evidence type="ECO:0000256" key="2">
    <source>
        <dbReference type="SAM" id="SignalP"/>
    </source>
</evidence>
<sequence>IKSSWLLLLLLHQQNLTLTQHYSLHPIFQAKPKVSLAHLTMPPQSQKPEGNVSQTLRVVPDVRPAAENIEPDRDNHSTELTQLQEALRAKEAEYFEKDAKLREVDAKCRSLTLKLTSSSFQLDEWQGLTRKLGSQLTEQREKNTELEARFASAEKCLLAREEELGQLSKSNNLLKSRASFTAESCKTLALQVEHVRDVYVGLQATKAKLEEKVKDQAKQLEAQEKYVDWISDGRARTEKKLEESEAKLKLAQAECARSREERLEEHEAGFVESSEEQKAIIDPDCHGKDDECAKPRRQRPNEWVIRTPYWPYLSYTIRRPATGLRSH</sequence>
<organism evidence="3 4">
    <name type="scientific">Paraphoma chrysanthemicola</name>
    <dbReference type="NCBI Taxonomy" id="798071"/>
    <lineage>
        <taxon>Eukaryota</taxon>
        <taxon>Fungi</taxon>
        <taxon>Dikarya</taxon>
        <taxon>Ascomycota</taxon>
        <taxon>Pezizomycotina</taxon>
        <taxon>Dothideomycetes</taxon>
        <taxon>Pleosporomycetidae</taxon>
        <taxon>Pleosporales</taxon>
        <taxon>Pleosporineae</taxon>
        <taxon>Phaeosphaeriaceae</taxon>
        <taxon>Paraphoma</taxon>
    </lineage>
</organism>
<protein>
    <submittedName>
        <fullName evidence="3">Uncharacterized protein</fullName>
    </submittedName>
</protein>
<evidence type="ECO:0000313" key="3">
    <source>
        <dbReference type="EMBL" id="KAH7067048.1"/>
    </source>
</evidence>
<gene>
    <name evidence="3" type="ORF">FB567DRAFT_616167</name>
</gene>
<dbReference type="EMBL" id="JAGMVJ010000037">
    <property type="protein sequence ID" value="KAH7067048.1"/>
    <property type="molecule type" value="Genomic_DNA"/>
</dbReference>
<feature type="chain" id="PRO_5035438537" evidence="2">
    <location>
        <begin position="20"/>
        <end position="327"/>
    </location>
</feature>
<name>A0A8K0VQW0_9PLEO</name>
<keyword evidence="1" id="KW-0175">Coiled coil</keyword>
<feature type="coiled-coil region" evidence="1">
    <location>
        <begin position="199"/>
        <end position="261"/>
    </location>
</feature>
<accession>A0A8K0VQW0</accession>
<dbReference type="AlphaFoldDB" id="A0A8K0VQW0"/>
<feature type="signal peptide" evidence="2">
    <location>
        <begin position="1"/>
        <end position="19"/>
    </location>
</feature>
<proteinExistence type="predicted"/>
<dbReference type="Proteomes" id="UP000813461">
    <property type="component" value="Unassembled WGS sequence"/>
</dbReference>
<keyword evidence="2" id="KW-0732">Signal</keyword>
<reference evidence="3" key="1">
    <citation type="journal article" date="2021" name="Nat. Commun.">
        <title>Genetic determinants of endophytism in the Arabidopsis root mycobiome.</title>
        <authorList>
            <person name="Mesny F."/>
            <person name="Miyauchi S."/>
            <person name="Thiergart T."/>
            <person name="Pickel B."/>
            <person name="Atanasova L."/>
            <person name="Karlsson M."/>
            <person name="Huettel B."/>
            <person name="Barry K.W."/>
            <person name="Haridas S."/>
            <person name="Chen C."/>
            <person name="Bauer D."/>
            <person name="Andreopoulos W."/>
            <person name="Pangilinan J."/>
            <person name="LaButti K."/>
            <person name="Riley R."/>
            <person name="Lipzen A."/>
            <person name="Clum A."/>
            <person name="Drula E."/>
            <person name="Henrissat B."/>
            <person name="Kohler A."/>
            <person name="Grigoriev I.V."/>
            <person name="Martin F.M."/>
            <person name="Hacquard S."/>
        </authorList>
    </citation>
    <scope>NUCLEOTIDE SEQUENCE</scope>
    <source>
        <strain evidence="3">MPI-SDFR-AT-0120</strain>
    </source>
</reference>